<dbReference type="InterPro" id="IPR002291">
    <property type="entry name" value="Phosph_kin_gamma"/>
</dbReference>
<dbReference type="GO" id="GO:0005524">
    <property type="term" value="F:ATP binding"/>
    <property type="evidence" value="ECO:0007669"/>
    <property type="project" value="UniProtKB-UniRule"/>
</dbReference>
<keyword evidence="3 13" id="KW-0723">Serine/threonine-protein kinase</keyword>
<keyword evidence="6 12" id="KW-0547">Nucleotide-binding</keyword>
<evidence type="ECO:0000256" key="6">
    <source>
        <dbReference type="ARBA" id="ARBA00022741"/>
    </source>
</evidence>
<evidence type="ECO:0000256" key="8">
    <source>
        <dbReference type="ARBA" id="ARBA00022840"/>
    </source>
</evidence>
<dbReference type="Pfam" id="PF00069">
    <property type="entry name" value="Pkinase"/>
    <property type="match status" value="2"/>
</dbReference>
<dbReference type="GO" id="GO:0004689">
    <property type="term" value="F:phosphorylase kinase activity"/>
    <property type="evidence" value="ECO:0007669"/>
    <property type="project" value="UniProtKB-EC"/>
</dbReference>
<keyword evidence="10" id="KW-0119">Carbohydrate metabolism</keyword>
<evidence type="ECO:0000259" key="15">
    <source>
        <dbReference type="PROSITE" id="PS50011"/>
    </source>
</evidence>
<proteinExistence type="inferred from homology"/>
<reference evidence="16 17" key="1">
    <citation type="submission" date="2019-07" db="EMBL/GenBank/DDBJ databases">
        <title>Draft genome assembly of a fouling barnacle, Amphibalanus amphitrite (Darwin, 1854): The first reference genome for Thecostraca.</title>
        <authorList>
            <person name="Kim W."/>
        </authorList>
    </citation>
    <scope>NUCLEOTIDE SEQUENCE [LARGE SCALE GENOMIC DNA]</scope>
    <source>
        <strain evidence="16">SNU_AA5</strain>
        <tissue evidence="16">Soma without cirri and trophi</tissue>
    </source>
</reference>
<keyword evidence="5" id="KW-0808">Transferase</keyword>
<dbReference type="PROSITE" id="PS50011">
    <property type="entry name" value="PROTEIN_KINASE_DOM"/>
    <property type="match status" value="1"/>
</dbReference>
<dbReference type="Proteomes" id="UP000440578">
    <property type="component" value="Unassembled WGS sequence"/>
</dbReference>
<dbReference type="InterPro" id="IPR008271">
    <property type="entry name" value="Ser/Thr_kinase_AS"/>
</dbReference>
<dbReference type="GO" id="GO:0005516">
    <property type="term" value="F:calmodulin binding"/>
    <property type="evidence" value="ECO:0007669"/>
    <property type="project" value="UniProtKB-KW"/>
</dbReference>
<name>A0A6A4X9U1_AMPAM</name>
<organism evidence="16 17">
    <name type="scientific">Amphibalanus amphitrite</name>
    <name type="common">Striped barnacle</name>
    <name type="synonym">Balanus amphitrite</name>
    <dbReference type="NCBI Taxonomy" id="1232801"/>
    <lineage>
        <taxon>Eukaryota</taxon>
        <taxon>Metazoa</taxon>
        <taxon>Ecdysozoa</taxon>
        <taxon>Arthropoda</taxon>
        <taxon>Crustacea</taxon>
        <taxon>Multicrustacea</taxon>
        <taxon>Cirripedia</taxon>
        <taxon>Thoracica</taxon>
        <taxon>Thoracicalcarea</taxon>
        <taxon>Balanomorpha</taxon>
        <taxon>Balanoidea</taxon>
        <taxon>Balanidae</taxon>
        <taxon>Amphibalaninae</taxon>
        <taxon>Amphibalanus</taxon>
    </lineage>
</organism>
<comment type="similarity">
    <text evidence="13">Belongs to the protein kinase superfamily.</text>
</comment>
<evidence type="ECO:0000256" key="13">
    <source>
        <dbReference type="RuleBase" id="RU000304"/>
    </source>
</evidence>
<accession>A0A6A4X9U1</accession>
<dbReference type="InterPro" id="IPR000719">
    <property type="entry name" value="Prot_kinase_dom"/>
</dbReference>
<dbReference type="InterPro" id="IPR017441">
    <property type="entry name" value="Protein_kinase_ATP_BS"/>
</dbReference>
<dbReference type="OrthoDB" id="419455at2759"/>
<keyword evidence="4" id="KW-0321">Glycogen metabolism</keyword>
<keyword evidence="17" id="KW-1185">Reference proteome</keyword>
<evidence type="ECO:0000256" key="9">
    <source>
        <dbReference type="ARBA" id="ARBA00022860"/>
    </source>
</evidence>
<evidence type="ECO:0000256" key="10">
    <source>
        <dbReference type="ARBA" id="ARBA00023277"/>
    </source>
</evidence>
<comment type="caution">
    <text evidence="16">The sequence shown here is derived from an EMBL/GenBank/DDBJ whole genome shotgun (WGS) entry which is preliminary data.</text>
</comment>
<dbReference type="FunFam" id="3.30.200.20:FF:000138">
    <property type="entry name" value="Phosphorylase b kinase gamma catalytic chain, liver/testis"/>
    <property type="match status" value="1"/>
</dbReference>
<keyword evidence="7 16" id="KW-0418">Kinase</keyword>
<feature type="compositionally biased region" description="Polar residues" evidence="14">
    <location>
        <begin position="227"/>
        <end position="246"/>
    </location>
</feature>
<evidence type="ECO:0000256" key="5">
    <source>
        <dbReference type="ARBA" id="ARBA00022679"/>
    </source>
</evidence>
<evidence type="ECO:0000256" key="2">
    <source>
        <dbReference type="ARBA" id="ARBA00012432"/>
    </source>
</evidence>
<comment type="catalytic activity">
    <reaction evidence="1">
        <text>2 ATP + phosphorylase b = 2 ADP + phosphorylase a.</text>
        <dbReference type="EC" id="2.7.11.19"/>
    </reaction>
</comment>
<feature type="binding site" evidence="12">
    <location>
        <position position="53"/>
    </location>
    <ligand>
        <name>ATP</name>
        <dbReference type="ChEBI" id="CHEBI:30616"/>
    </ligand>
</feature>
<dbReference type="PRINTS" id="PR01049">
    <property type="entry name" value="PHOSPHBKNASE"/>
</dbReference>
<dbReference type="GO" id="GO:0005977">
    <property type="term" value="P:glycogen metabolic process"/>
    <property type="evidence" value="ECO:0007669"/>
    <property type="project" value="UniProtKB-KW"/>
</dbReference>
<evidence type="ECO:0000313" key="16">
    <source>
        <dbReference type="EMBL" id="KAF0311898.1"/>
    </source>
</evidence>
<dbReference type="PROSITE" id="PS00108">
    <property type="entry name" value="PROTEIN_KINASE_ST"/>
    <property type="match status" value="1"/>
</dbReference>
<dbReference type="SMART" id="SM00220">
    <property type="entry name" value="S_TKc"/>
    <property type="match status" value="1"/>
</dbReference>
<evidence type="ECO:0000256" key="11">
    <source>
        <dbReference type="ARBA" id="ARBA00025890"/>
    </source>
</evidence>
<dbReference type="Gene3D" id="1.10.510.10">
    <property type="entry name" value="Transferase(Phosphotransferase) domain 1"/>
    <property type="match status" value="2"/>
</dbReference>
<dbReference type="EC" id="2.7.11.19" evidence="2"/>
<evidence type="ECO:0000313" key="17">
    <source>
        <dbReference type="Proteomes" id="UP000440578"/>
    </source>
</evidence>
<gene>
    <name evidence="16" type="primary">PHKG2</name>
    <name evidence="16" type="ORF">FJT64_017296</name>
</gene>
<evidence type="ECO:0000256" key="3">
    <source>
        <dbReference type="ARBA" id="ARBA00022527"/>
    </source>
</evidence>
<evidence type="ECO:0000256" key="1">
    <source>
        <dbReference type="ARBA" id="ARBA00001674"/>
    </source>
</evidence>
<dbReference type="Gene3D" id="3.30.200.20">
    <property type="entry name" value="Phosphorylase Kinase, domain 1"/>
    <property type="match status" value="1"/>
</dbReference>
<evidence type="ECO:0000256" key="12">
    <source>
        <dbReference type="PROSITE-ProRule" id="PRU10141"/>
    </source>
</evidence>
<dbReference type="InterPro" id="IPR011009">
    <property type="entry name" value="Kinase-like_dom_sf"/>
</dbReference>
<dbReference type="PANTHER" id="PTHR24347">
    <property type="entry name" value="SERINE/THREONINE-PROTEIN KINASE"/>
    <property type="match status" value="1"/>
</dbReference>
<evidence type="ECO:0000256" key="7">
    <source>
        <dbReference type="ARBA" id="ARBA00022777"/>
    </source>
</evidence>
<keyword evidence="9" id="KW-0112">Calmodulin-binding</keyword>
<evidence type="ECO:0000256" key="14">
    <source>
        <dbReference type="SAM" id="MobiDB-lite"/>
    </source>
</evidence>
<dbReference type="AlphaFoldDB" id="A0A6A4X9U1"/>
<sequence length="490" mass="55454">MTVIDETDDVLPDSQTAKVFYSKYEPKEVLGRGVSSTVRRCVDKETGTEYAVKIIDISEADHGSDIKESTHREVEVLRMVQGHPYVIELHDVFESATHIFLVFELLRQGELFDYLTTVVTLSEKKTKHIMKQLFEALLHVHDKSVVHRDVKPENILLDDNLDIKLTDFGFARILRPGEELYDLVGTPGYLAPELLRANMIETAPGYRFEVDTSSSQQPQIPVPAHGPNQQPQSAASDTSPSQQPQLSARRPGPTLRRHRLPDCMEYILGTPGYMAPELIRSGLYEEAPGYGQPVDLWACGVVMYTLLVGCPPFWHRKQMVMLRNIMEGKFTFGSPEWDDVTDAPKDLISRLLTVDPARRITVREALQHPFFHRVTDFPPCPAAPPDLEEAPTVEARERPFSGRRMFKLAINSVRAAVRIQRLKYTPEALSVSVAIMDPYRIKALRKVIDACAFRVYGHWVKKAEGQNRAMLFENLPKTDLRRAAPVLVTS</sequence>
<dbReference type="GO" id="GO:0005964">
    <property type="term" value="C:phosphorylase kinase complex"/>
    <property type="evidence" value="ECO:0007669"/>
    <property type="project" value="InterPro"/>
</dbReference>
<comment type="subunit">
    <text evidence="11">Hexadecamer of 4 heterotetramers, each composed of alpha, beta, gamma, and delta subunits. Alpha (PHKA1 or PHKA2) and beta (PHKB) are regulatory subunits, gamma (PHKG1 or PHKG2) is the catalytic subunit, and delta is calmodulin.</text>
</comment>
<dbReference type="SUPFAM" id="SSF56112">
    <property type="entry name" value="Protein kinase-like (PK-like)"/>
    <property type="match status" value="2"/>
</dbReference>
<evidence type="ECO:0000256" key="4">
    <source>
        <dbReference type="ARBA" id="ARBA00022600"/>
    </source>
</evidence>
<feature type="domain" description="Protein kinase" evidence="15">
    <location>
        <begin position="24"/>
        <end position="371"/>
    </location>
</feature>
<dbReference type="PROSITE" id="PS00107">
    <property type="entry name" value="PROTEIN_KINASE_ATP"/>
    <property type="match status" value="1"/>
</dbReference>
<keyword evidence="8 12" id="KW-0067">ATP-binding</keyword>
<dbReference type="EMBL" id="VIIS01000206">
    <property type="protein sequence ID" value="KAF0311898.1"/>
    <property type="molecule type" value="Genomic_DNA"/>
</dbReference>
<protein>
    <recommendedName>
        <fullName evidence="2">phosphorylase kinase</fullName>
        <ecNumber evidence="2">2.7.11.19</ecNumber>
    </recommendedName>
</protein>
<feature type="region of interest" description="Disordered" evidence="14">
    <location>
        <begin position="210"/>
        <end position="257"/>
    </location>
</feature>